<proteinExistence type="predicted"/>
<evidence type="ECO:0000259" key="1">
    <source>
        <dbReference type="Pfam" id="PF01523"/>
    </source>
</evidence>
<dbReference type="Proteomes" id="UP000006903">
    <property type="component" value="Chromosome"/>
</dbReference>
<dbReference type="eggNOG" id="arCOG00322">
    <property type="taxonomic scope" value="Archaea"/>
</dbReference>
<evidence type="ECO:0000259" key="2">
    <source>
        <dbReference type="Pfam" id="PF19289"/>
    </source>
</evidence>
<evidence type="ECO:0000313" key="4">
    <source>
        <dbReference type="EMBL" id="ACL11260.1"/>
    </source>
</evidence>
<feature type="domain" description="Metalloprotease TldD/E N-terminal" evidence="1">
    <location>
        <begin position="21"/>
        <end position="62"/>
    </location>
</feature>
<feature type="domain" description="Metalloprotease TldD/E C-terminal" evidence="2">
    <location>
        <begin position="217"/>
        <end position="437"/>
    </location>
</feature>
<dbReference type="InterPro" id="IPR002510">
    <property type="entry name" value="Metalloprtase-TldD/E_N"/>
</dbReference>
<sequence length="441" mass="49939">MEIYKRILKEALDKGFQEAIVRVLESERTMTKIANSEPSVVQHWRSLDIGLYLVKDKRIFIAEVRGLDPSGTEYTLNQLFSIADKLRESELYAPLPEPGKPVEVGNLVDKNIDKYIEDPSSLAEEVISTAHEERIDYIAGMIDLKHEKEYIASSKGFEGMHEYTSMESYIRAFAGEEGSGQWSTCSTKLRRDKLAEMARIAARYAVDSKSRVDIEPGIYDLILSPMVFGNLLDYISYMASGFSILTGMSMFIKNKPGDKVASEKFTLIDNPHEPELPGSRGFDLEGVPTIRKPIIEKGILATILHNSKTAAKFSASTTGNAGWISPEPWNLIVEPGDYRLEELISEVKKGILINNNWYTRFQNYVEGEFSTITRDALFFIENGEIKTAVRKIRIADKLGNILRNIDGLTKERYDVKWWEISYPTRAPYILVRGVNTSKHTI</sequence>
<evidence type="ECO:0000313" key="5">
    <source>
        <dbReference type="Proteomes" id="UP000006903"/>
    </source>
</evidence>
<dbReference type="InterPro" id="IPR035068">
    <property type="entry name" value="TldD/PmbA_N"/>
</dbReference>
<dbReference type="SUPFAM" id="SSF111283">
    <property type="entry name" value="Putative modulator of DNA gyrase, PmbA/TldD"/>
    <property type="match status" value="1"/>
</dbReference>
<dbReference type="GO" id="GO:0008237">
    <property type="term" value="F:metallopeptidase activity"/>
    <property type="evidence" value="ECO:0007669"/>
    <property type="project" value="InterPro"/>
</dbReference>
<dbReference type="EMBL" id="CP001140">
    <property type="protein sequence ID" value="ACL11260.1"/>
    <property type="molecule type" value="Genomic_DNA"/>
</dbReference>
<dbReference type="PANTHER" id="PTHR43666:SF1">
    <property type="entry name" value="CONSERVED PROTEIN"/>
    <property type="match status" value="1"/>
</dbReference>
<organism evidence="4 5">
    <name type="scientific">Desulfurococcus amylolyticus (strain DSM 18924 / JCM 16383 / VKM B-2413 / 1221n)</name>
    <name type="common">Desulfurococcus kamchatkensis</name>
    <dbReference type="NCBI Taxonomy" id="490899"/>
    <lineage>
        <taxon>Archaea</taxon>
        <taxon>Thermoproteota</taxon>
        <taxon>Thermoprotei</taxon>
        <taxon>Desulfurococcales</taxon>
        <taxon>Desulfurococcaceae</taxon>
        <taxon>Desulfurococcus</taxon>
    </lineage>
</organism>
<accession>B8D579</accession>
<dbReference type="STRING" id="490899.DKAM_0934"/>
<dbReference type="AlphaFoldDB" id="B8D579"/>
<gene>
    <name evidence="4" type="ordered locus">DKAM_0934</name>
</gene>
<dbReference type="HOGENOM" id="CLU_026425_4_1_2"/>
<reference evidence="4 5" key="1">
    <citation type="journal article" date="2009" name="J. Bacteriol.">
        <title>Complete genome sequence of the anaerobic, protein-degrading hyperthermophilic crenarchaeon Desulfurococcus kamchatkensis.</title>
        <authorList>
            <person name="Ravin N.V."/>
            <person name="Mardanov A.V."/>
            <person name="Beletsky A.V."/>
            <person name="Kublanov I.V."/>
            <person name="Kolganova T.V."/>
            <person name="Lebedinsky A.V."/>
            <person name="Chernyh N.A."/>
            <person name="Bonch-Osmolovskaya E.A."/>
            <person name="Skryabin K.G."/>
        </authorList>
    </citation>
    <scope>NUCLEOTIDE SEQUENCE [LARGE SCALE GENOMIC DNA]</scope>
    <source>
        <strain evidence="5">DSM 18924 / JCM 16383 / VKM B-2413 / 1221n</strain>
    </source>
</reference>
<protein>
    <submittedName>
        <fullName evidence="4">Peptidase U62, modulator of DNA gyrase</fullName>
    </submittedName>
</protein>
<dbReference type="PANTHER" id="PTHR43666">
    <property type="entry name" value="TLDD PROTEIN"/>
    <property type="match status" value="1"/>
</dbReference>
<name>B8D579_DESA1</name>
<dbReference type="GeneID" id="7171063"/>
<dbReference type="Gene3D" id="3.30.2290.10">
    <property type="entry name" value="PmbA/TldD superfamily"/>
    <property type="match status" value="1"/>
</dbReference>
<dbReference type="KEGG" id="dka:DKAM_0934"/>
<dbReference type="Pfam" id="PF01523">
    <property type="entry name" value="PmbA_TldD_1st"/>
    <property type="match status" value="1"/>
</dbReference>
<dbReference type="Pfam" id="PF19290">
    <property type="entry name" value="PmbA_TldD_2nd"/>
    <property type="match status" value="1"/>
</dbReference>
<dbReference type="InterPro" id="IPR036059">
    <property type="entry name" value="TldD/PmbA_sf"/>
</dbReference>
<dbReference type="GO" id="GO:0006508">
    <property type="term" value="P:proteolysis"/>
    <property type="evidence" value="ECO:0007669"/>
    <property type="project" value="InterPro"/>
</dbReference>
<dbReference type="Pfam" id="PF19289">
    <property type="entry name" value="PmbA_TldD_3rd"/>
    <property type="match status" value="1"/>
</dbReference>
<evidence type="ECO:0000259" key="3">
    <source>
        <dbReference type="Pfam" id="PF19290"/>
    </source>
</evidence>
<dbReference type="InterPro" id="IPR045569">
    <property type="entry name" value="Metalloprtase-TldD/E_C"/>
</dbReference>
<feature type="domain" description="Metalloprotease TldD/E central" evidence="3">
    <location>
        <begin position="113"/>
        <end position="208"/>
    </location>
</feature>
<dbReference type="InterPro" id="IPR045570">
    <property type="entry name" value="Metalloprtase-TldD/E_cen_dom"/>
</dbReference>
<dbReference type="RefSeq" id="WP_012608601.1">
    <property type="nucleotide sequence ID" value="NC_011766.1"/>
</dbReference>